<dbReference type="InterPro" id="IPR011761">
    <property type="entry name" value="ATP-grasp"/>
</dbReference>
<dbReference type="InterPro" id="IPR032875">
    <property type="entry name" value="Succ_CoA_lig_flav_dom"/>
</dbReference>
<dbReference type="InterPro" id="IPR016102">
    <property type="entry name" value="Succinyl-CoA_synth-like"/>
</dbReference>
<proteinExistence type="predicted"/>
<dbReference type="Pfam" id="PF13607">
    <property type="entry name" value="Succ_CoA_lig"/>
    <property type="match status" value="1"/>
</dbReference>
<dbReference type="EC" id="6.2.1.13" evidence="2"/>
<evidence type="ECO:0000256" key="3">
    <source>
        <dbReference type="ARBA" id="ARBA00022598"/>
    </source>
</evidence>
<reference evidence="8" key="1">
    <citation type="journal article" date="2020" name="bioRxiv">
        <title>A rank-normalized archaeal taxonomy based on genome phylogeny resolves widespread incomplete and uneven classifications.</title>
        <authorList>
            <person name="Rinke C."/>
            <person name="Chuvochina M."/>
            <person name="Mussig A.J."/>
            <person name="Chaumeil P.-A."/>
            <person name="Waite D.W."/>
            <person name="Whitman W.B."/>
            <person name="Parks D.H."/>
            <person name="Hugenholtz P."/>
        </authorList>
    </citation>
    <scope>NUCLEOTIDE SEQUENCE</scope>
    <source>
        <strain evidence="8">UBA12518</strain>
    </source>
</reference>
<evidence type="ECO:0000313" key="9">
    <source>
        <dbReference type="Proteomes" id="UP000600363"/>
    </source>
</evidence>
<dbReference type="AlphaFoldDB" id="A0A832VXY0"/>
<dbReference type="EMBL" id="DUIH01000021">
    <property type="protein sequence ID" value="HIH70292.1"/>
    <property type="molecule type" value="Genomic_DNA"/>
</dbReference>
<evidence type="ECO:0000259" key="7">
    <source>
        <dbReference type="PROSITE" id="PS50975"/>
    </source>
</evidence>
<accession>A0A832VXY0</accession>
<dbReference type="RefSeq" id="WP_042685002.1">
    <property type="nucleotide sequence ID" value="NZ_DUIH01000021.1"/>
</dbReference>
<dbReference type="SMART" id="SM00881">
    <property type="entry name" value="CoA_binding"/>
    <property type="match status" value="1"/>
</dbReference>
<dbReference type="Pfam" id="PF13380">
    <property type="entry name" value="CoA_binding_2"/>
    <property type="match status" value="1"/>
</dbReference>
<dbReference type="InterPro" id="IPR051538">
    <property type="entry name" value="Acyl-CoA_Synth/Transferase"/>
</dbReference>
<dbReference type="Pfam" id="PF19045">
    <property type="entry name" value="Ligase_CoA_2"/>
    <property type="match status" value="1"/>
</dbReference>
<dbReference type="Proteomes" id="UP000600363">
    <property type="component" value="Unassembled WGS sequence"/>
</dbReference>
<dbReference type="InterPro" id="IPR043938">
    <property type="entry name" value="Ligase_CoA_dom"/>
</dbReference>
<dbReference type="Pfam" id="PF13549">
    <property type="entry name" value="ATP-grasp_5"/>
    <property type="match status" value="1"/>
</dbReference>
<dbReference type="Gene3D" id="3.40.50.720">
    <property type="entry name" value="NAD(P)-binding Rossmann-like Domain"/>
    <property type="match status" value="1"/>
</dbReference>
<dbReference type="Gene3D" id="3.30.470.20">
    <property type="entry name" value="ATP-grasp fold, B domain"/>
    <property type="match status" value="1"/>
</dbReference>
<dbReference type="GO" id="GO:0005524">
    <property type="term" value="F:ATP binding"/>
    <property type="evidence" value="ECO:0007669"/>
    <property type="project" value="UniProtKB-UniRule"/>
</dbReference>
<evidence type="ECO:0000256" key="2">
    <source>
        <dbReference type="ARBA" id="ARBA00012957"/>
    </source>
</evidence>
<keyword evidence="3" id="KW-0436">Ligase</keyword>
<sequence>MSLLRSLLFPHSVAVIGATPREGKVGHAVLSNMLSFEGDVYPVNPKYEQVLGLKCYPSVLDVPSCEMAVVIIPARAVPHVVEQCGMAGVKVAVVISAGFRESGIEGLKLEREMLKAAQEYGVRILGPNCLGVANPRIGLNATFTATIPHAGKVGVLSQSGALLTSIMDWAYQMKLGFSAVVSLGNKADIGENEVLEALREDEGTAVVLGYLEGASDGRGLMRVARAVTRQKPVVFLKAGRTGAGSKAVSSHTGSLAGSDVAYEAAFGQCGILRAYSLEELFDIGMLLSAYPELKVRRVGVLTNAGGLGILAADACVLHGLELAQLSPSTIEQLKRVLPPAASFYNPVDVLGDADAHTYASALSALCDDEGVDAVVCLTSPQAMTDVEAVARAIAAVGSKKPIVACLVGGSRTEQGMRILRERGVPTYPYPERAVFSLGRVRTLREGWDEDEPVRFKVDRASVRTIIERALELRKSTLGVEHIELLEAYGIPTAPSVLTRDIDEALRAASAIGYPVVLKVVSPHISHKTEVKGVITGISDASELESAYSALMARVGRYAPDALVEGVLVQQMVEGREVVLGISEDEQFGKLLMFGLGGVYVEVLRDVVFRVSPVGRSQALKMIRDIRAYPLLSGVRGEERYDVEAVAECIQRLSQLAEENPEIVELDINPMVVRREGDGCVAVDFRATLRR</sequence>
<protein>
    <recommendedName>
        <fullName evidence="2">acetate--CoA ligase (ADP-forming)</fullName>
        <ecNumber evidence="2">6.2.1.13</ecNumber>
    </recommendedName>
</protein>
<dbReference type="GO" id="GO:0046872">
    <property type="term" value="F:metal ion binding"/>
    <property type="evidence" value="ECO:0007669"/>
    <property type="project" value="InterPro"/>
</dbReference>
<evidence type="ECO:0000256" key="4">
    <source>
        <dbReference type="ARBA" id="ARBA00022741"/>
    </source>
</evidence>
<dbReference type="PANTHER" id="PTHR43334:SF1">
    <property type="entry name" value="3-HYDROXYPROPIONATE--COA LIGASE [ADP-FORMING]"/>
    <property type="match status" value="1"/>
</dbReference>
<keyword evidence="5 6" id="KW-0067">ATP-binding</keyword>
<name>A0A832VXY0_9EURY</name>
<evidence type="ECO:0000256" key="6">
    <source>
        <dbReference type="PROSITE-ProRule" id="PRU00409"/>
    </source>
</evidence>
<dbReference type="InterPro" id="IPR036291">
    <property type="entry name" value="NAD(P)-bd_dom_sf"/>
</dbReference>
<comment type="catalytic activity">
    <reaction evidence="1">
        <text>acetate + ATP + CoA = acetyl-CoA + ADP + phosphate</text>
        <dbReference type="Rhea" id="RHEA:15081"/>
        <dbReference type="ChEBI" id="CHEBI:30089"/>
        <dbReference type="ChEBI" id="CHEBI:30616"/>
        <dbReference type="ChEBI" id="CHEBI:43474"/>
        <dbReference type="ChEBI" id="CHEBI:57287"/>
        <dbReference type="ChEBI" id="CHEBI:57288"/>
        <dbReference type="ChEBI" id="CHEBI:456216"/>
        <dbReference type="EC" id="6.2.1.13"/>
    </reaction>
</comment>
<keyword evidence="4 6" id="KW-0547">Nucleotide-binding</keyword>
<dbReference type="InterPro" id="IPR013815">
    <property type="entry name" value="ATP_grasp_subdomain_1"/>
</dbReference>
<evidence type="ECO:0000256" key="5">
    <source>
        <dbReference type="ARBA" id="ARBA00022840"/>
    </source>
</evidence>
<evidence type="ECO:0000256" key="1">
    <source>
        <dbReference type="ARBA" id="ARBA00001619"/>
    </source>
</evidence>
<dbReference type="SUPFAM" id="SSF51735">
    <property type="entry name" value="NAD(P)-binding Rossmann-fold domains"/>
    <property type="match status" value="1"/>
</dbReference>
<organism evidence="8 9">
    <name type="scientific">Methermicoccus shengliensis</name>
    <dbReference type="NCBI Taxonomy" id="660064"/>
    <lineage>
        <taxon>Archaea</taxon>
        <taxon>Methanobacteriati</taxon>
        <taxon>Methanobacteriota</taxon>
        <taxon>Stenosarchaea group</taxon>
        <taxon>Methanomicrobia</taxon>
        <taxon>Methanosarcinales</taxon>
        <taxon>Methermicoccaceae</taxon>
        <taxon>Methermicoccus</taxon>
    </lineage>
</organism>
<dbReference type="PROSITE" id="PS50975">
    <property type="entry name" value="ATP_GRASP"/>
    <property type="match status" value="1"/>
</dbReference>
<feature type="domain" description="ATP-grasp" evidence="7">
    <location>
        <begin position="482"/>
        <end position="518"/>
    </location>
</feature>
<dbReference type="FunFam" id="3.30.1490.20:FF:000020">
    <property type="entry name" value="Protein lysine acetyltransferase"/>
    <property type="match status" value="1"/>
</dbReference>
<gene>
    <name evidence="8" type="ORF">HA299_06760</name>
</gene>
<dbReference type="SUPFAM" id="SSF52210">
    <property type="entry name" value="Succinyl-CoA synthetase domains"/>
    <property type="match status" value="2"/>
</dbReference>
<dbReference type="Gene3D" id="3.30.1490.20">
    <property type="entry name" value="ATP-grasp fold, A domain"/>
    <property type="match status" value="1"/>
</dbReference>
<dbReference type="Gene3D" id="3.40.50.261">
    <property type="entry name" value="Succinyl-CoA synthetase domains"/>
    <property type="match status" value="2"/>
</dbReference>
<dbReference type="SUPFAM" id="SSF56059">
    <property type="entry name" value="Glutathione synthetase ATP-binding domain-like"/>
    <property type="match status" value="1"/>
</dbReference>
<evidence type="ECO:0000313" key="8">
    <source>
        <dbReference type="EMBL" id="HIH70292.1"/>
    </source>
</evidence>
<comment type="caution">
    <text evidence="8">The sequence shown here is derived from an EMBL/GenBank/DDBJ whole genome shotgun (WGS) entry which is preliminary data.</text>
</comment>
<dbReference type="InterPro" id="IPR003781">
    <property type="entry name" value="CoA-bd"/>
</dbReference>
<dbReference type="GO" id="GO:0043758">
    <property type="term" value="F:acetate-CoA ligase (ADP-forming) activity"/>
    <property type="evidence" value="ECO:0007669"/>
    <property type="project" value="UniProtKB-EC"/>
</dbReference>
<dbReference type="PANTHER" id="PTHR43334">
    <property type="entry name" value="ACETATE--COA LIGASE [ADP-FORMING]"/>
    <property type="match status" value="1"/>
</dbReference>